<feature type="domain" description="DUF1540" evidence="1">
    <location>
        <begin position="62"/>
        <end position="100"/>
    </location>
</feature>
<accession>A0ABV1BV37</accession>
<keyword evidence="3" id="KW-1185">Reference proteome</keyword>
<dbReference type="Proteomes" id="UP001442364">
    <property type="component" value="Unassembled WGS sequence"/>
</dbReference>
<proteinExistence type="predicted"/>
<feature type="domain" description="DUF1540" evidence="1">
    <location>
        <begin position="5"/>
        <end position="42"/>
    </location>
</feature>
<reference evidence="2 3" key="1">
    <citation type="submission" date="2024-03" db="EMBL/GenBank/DDBJ databases">
        <title>Human intestinal bacterial collection.</title>
        <authorList>
            <person name="Pauvert C."/>
            <person name="Hitch T.C.A."/>
            <person name="Clavel T."/>
        </authorList>
    </citation>
    <scope>NUCLEOTIDE SEQUENCE [LARGE SCALE GENOMIC DNA]</scope>
    <source>
        <strain evidence="2 3">CLA-AA-H255</strain>
    </source>
</reference>
<organism evidence="2 3">
    <name type="scientific">[Lactobacillus] rogosae</name>
    <dbReference type="NCBI Taxonomy" id="706562"/>
    <lineage>
        <taxon>Bacteria</taxon>
        <taxon>Bacillati</taxon>
        <taxon>Bacillota</taxon>
        <taxon>Clostridia</taxon>
        <taxon>Lachnospirales</taxon>
        <taxon>Lachnospiraceae</taxon>
        <taxon>Lachnospira</taxon>
    </lineage>
</organism>
<evidence type="ECO:0000259" key="1">
    <source>
        <dbReference type="Pfam" id="PF07561"/>
    </source>
</evidence>
<comment type="caution">
    <text evidence="2">The sequence shown here is derived from an EMBL/GenBank/DDBJ whole genome shotgun (WGS) entry which is preliminary data.</text>
</comment>
<dbReference type="EMBL" id="JBBMER010000002">
    <property type="protein sequence ID" value="MEQ2378925.1"/>
    <property type="molecule type" value="Genomic_DNA"/>
</dbReference>
<dbReference type="RefSeq" id="WP_022503323.1">
    <property type="nucleotide sequence ID" value="NZ_DAWCMB010000290.1"/>
</dbReference>
<evidence type="ECO:0000313" key="2">
    <source>
        <dbReference type="EMBL" id="MEQ2378925.1"/>
    </source>
</evidence>
<sequence length="103" mass="10858">MTNLSCNACSCVHNDDNCCCLNGIDVKGSNACECSETCCGSYSYKDGSAKNNTASPKLNLQIKCAAHNCVYNNNEACQADHVDISGITAVNADDTVCSTFKSK</sequence>
<gene>
    <name evidence="2" type="ORF">WMO14_03365</name>
</gene>
<name>A0ABV1BV37_9FIRM</name>
<evidence type="ECO:0000313" key="3">
    <source>
        <dbReference type="Proteomes" id="UP001442364"/>
    </source>
</evidence>
<protein>
    <submittedName>
        <fullName evidence="2">DUF1540 domain-containing protein</fullName>
    </submittedName>
</protein>
<dbReference type="InterPro" id="IPR011437">
    <property type="entry name" value="DUF1540"/>
</dbReference>
<dbReference type="Pfam" id="PF07561">
    <property type="entry name" value="DUF1540"/>
    <property type="match status" value="2"/>
</dbReference>